<dbReference type="Pfam" id="PF00480">
    <property type="entry name" value="ROK"/>
    <property type="match status" value="1"/>
</dbReference>
<dbReference type="Proteomes" id="UP001172728">
    <property type="component" value="Unassembled WGS sequence"/>
</dbReference>
<comment type="caution">
    <text evidence="3">The sequence shown here is derived from an EMBL/GenBank/DDBJ whole genome shotgun (WGS) entry which is preliminary data.</text>
</comment>
<sequence length="377" mass="38847">MARPASAPSDVLAILREGEPRTKSELAQLTGQARSTIAMRLDSLTGRGLVRESDGVVSTGGRPSVTYEFNAAGGVVLAADLGARHAYLAVVDLGGTVLAHRREDIDIAAGPDAVLSAVLEAWESQLRELGVAAAVWGAGVGLPGPVEHSTGMPVSPPIMPGWDGVDVRGRIRKVFDVPVVVDNDVNLLALGEWTTRFPDESDLVVVKVATGIGAGIISGGGLTRGAQGAAGDIGHIQVVGAQPRLCRCGQTGCLEAYASGRGIAESLRAEGVEAASADDVVRLVRAGHPLATRVSREAGRMIGEVLATCVSILNPGQIVIGGEMAESGETLLAGIREAIYQRSQPLATRQLAVSTVQHPDRGGVVGAARIVLDEILA</sequence>
<dbReference type="InterPro" id="IPR005471">
    <property type="entry name" value="Tscrpt_reg_IclR_N"/>
</dbReference>
<dbReference type="SUPFAM" id="SSF53067">
    <property type="entry name" value="Actin-like ATPase domain"/>
    <property type="match status" value="1"/>
</dbReference>
<dbReference type="PROSITE" id="PS01125">
    <property type="entry name" value="ROK"/>
    <property type="match status" value="1"/>
</dbReference>
<gene>
    <name evidence="3" type="ORF">QQX09_09485</name>
</gene>
<protein>
    <submittedName>
        <fullName evidence="3">ROK family transcriptional regulator</fullName>
    </submittedName>
</protein>
<dbReference type="InterPro" id="IPR043129">
    <property type="entry name" value="ATPase_NBD"/>
</dbReference>
<evidence type="ECO:0000259" key="2">
    <source>
        <dbReference type="Pfam" id="PF09339"/>
    </source>
</evidence>
<organism evidence="3 4">
    <name type="scientific">Demequina litoralis</name>
    <dbReference type="NCBI Taxonomy" id="3051660"/>
    <lineage>
        <taxon>Bacteria</taxon>
        <taxon>Bacillati</taxon>
        <taxon>Actinomycetota</taxon>
        <taxon>Actinomycetes</taxon>
        <taxon>Micrococcales</taxon>
        <taxon>Demequinaceae</taxon>
        <taxon>Demequina</taxon>
    </lineage>
</organism>
<dbReference type="InterPro" id="IPR000600">
    <property type="entry name" value="ROK"/>
</dbReference>
<dbReference type="InterPro" id="IPR036390">
    <property type="entry name" value="WH_DNA-bd_sf"/>
</dbReference>
<dbReference type="RefSeq" id="WP_301133871.1">
    <property type="nucleotide sequence ID" value="NZ_JAUHPW010000006.1"/>
</dbReference>
<dbReference type="PANTHER" id="PTHR18964:SF173">
    <property type="entry name" value="GLUCOKINASE"/>
    <property type="match status" value="1"/>
</dbReference>
<dbReference type="SUPFAM" id="SSF46785">
    <property type="entry name" value="Winged helix' DNA-binding domain"/>
    <property type="match status" value="1"/>
</dbReference>
<dbReference type="Gene3D" id="1.10.10.10">
    <property type="entry name" value="Winged helix-like DNA-binding domain superfamily/Winged helix DNA-binding domain"/>
    <property type="match status" value="1"/>
</dbReference>
<dbReference type="Pfam" id="PF09339">
    <property type="entry name" value="HTH_IclR"/>
    <property type="match status" value="1"/>
</dbReference>
<feature type="domain" description="HTH iclR-type" evidence="2">
    <location>
        <begin position="10"/>
        <end position="52"/>
    </location>
</feature>
<evidence type="ECO:0000313" key="3">
    <source>
        <dbReference type="EMBL" id="MDN4476085.1"/>
    </source>
</evidence>
<proteinExistence type="inferred from homology"/>
<evidence type="ECO:0000313" key="4">
    <source>
        <dbReference type="Proteomes" id="UP001172728"/>
    </source>
</evidence>
<dbReference type="Gene3D" id="3.30.420.40">
    <property type="match status" value="2"/>
</dbReference>
<dbReference type="InterPro" id="IPR036388">
    <property type="entry name" value="WH-like_DNA-bd_sf"/>
</dbReference>
<dbReference type="PANTHER" id="PTHR18964">
    <property type="entry name" value="ROK (REPRESSOR, ORF, KINASE) FAMILY"/>
    <property type="match status" value="1"/>
</dbReference>
<keyword evidence="4" id="KW-1185">Reference proteome</keyword>
<reference evidence="3" key="1">
    <citation type="submission" date="2023-06" db="EMBL/GenBank/DDBJ databases">
        <title>Sysu t00192.</title>
        <authorList>
            <person name="Gao L."/>
            <person name="Fang B.-Z."/>
            <person name="Li W.-J."/>
        </authorList>
    </citation>
    <scope>NUCLEOTIDE SEQUENCE</scope>
    <source>
        <strain evidence="3">SYSU T00192</strain>
    </source>
</reference>
<comment type="similarity">
    <text evidence="1">Belongs to the ROK (NagC/XylR) family.</text>
</comment>
<dbReference type="InterPro" id="IPR049874">
    <property type="entry name" value="ROK_cs"/>
</dbReference>
<name>A0ABT8GAC2_9MICO</name>
<evidence type="ECO:0000256" key="1">
    <source>
        <dbReference type="ARBA" id="ARBA00006479"/>
    </source>
</evidence>
<dbReference type="EMBL" id="JAUHPW010000006">
    <property type="protein sequence ID" value="MDN4476085.1"/>
    <property type="molecule type" value="Genomic_DNA"/>
</dbReference>
<accession>A0ABT8GAC2</accession>